<proteinExistence type="predicted"/>
<dbReference type="Proteomes" id="UP001445335">
    <property type="component" value="Unassembled WGS sequence"/>
</dbReference>
<feature type="compositionally biased region" description="Basic residues" evidence="1">
    <location>
        <begin position="1"/>
        <end position="12"/>
    </location>
</feature>
<feature type="compositionally biased region" description="Low complexity" evidence="1">
    <location>
        <begin position="14"/>
        <end position="30"/>
    </location>
</feature>
<accession>A0AAW1QCD0</accession>
<evidence type="ECO:0000256" key="1">
    <source>
        <dbReference type="SAM" id="MobiDB-lite"/>
    </source>
</evidence>
<gene>
    <name evidence="2" type="ORF">WJX81_002651</name>
</gene>
<evidence type="ECO:0000313" key="3">
    <source>
        <dbReference type="Proteomes" id="UP001445335"/>
    </source>
</evidence>
<evidence type="ECO:0000313" key="2">
    <source>
        <dbReference type="EMBL" id="KAK9818986.1"/>
    </source>
</evidence>
<comment type="caution">
    <text evidence="2">The sequence shown here is derived from an EMBL/GenBank/DDBJ whole genome shotgun (WGS) entry which is preliminary data.</text>
</comment>
<name>A0AAW1QCD0_9CHLO</name>
<keyword evidence="3" id="KW-1185">Reference proteome</keyword>
<dbReference type="AlphaFoldDB" id="A0AAW1QCD0"/>
<reference evidence="2 3" key="1">
    <citation type="journal article" date="2024" name="Nat. Commun.">
        <title>Phylogenomics reveals the evolutionary origins of lichenization in chlorophyte algae.</title>
        <authorList>
            <person name="Puginier C."/>
            <person name="Libourel C."/>
            <person name="Otte J."/>
            <person name="Skaloud P."/>
            <person name="Haon M."/>
            <person name="Grisel S."/>
            <person name="Petersen M."/>
            <person name="Berrin J.G."/>
            <person name="Delaux P.M."/>
            <person name="Dal Grande F."/>
            <person name="Keller J."/>
        </authorList>
    </citation>
    <scope>NUCLEOTIDE SEQUENCE [LARGE SCALE GENOMIC DNA]</scope>
    <source>
        <strain evidence="2 3">SAG 245.80</strain>
    </source>
</reference>
<dbReference type="EMBL" id="JALJOU010000136">
    <property type="protein sequence ID" value="KAK9818986.1"/>
    <property type="molecule type" value="Genomic_DNA"/>
</dbReference>
<feature type="region of interest" description="Disordered" evidence="1">
    <location>
        <begin position="1"/>
        <end position="42"/>
    </location>
</feature>
<organism evidence="2 3">
    <name type="scientific">Elliptochloris bilobata</name>
    <dbReference type="NCBI Taxonomy" id="381761"/>
    <lineage>
        <taxon>Eukaryota</taxon>
        <taxon>Viridiplantae</taxon>
        <taxon>Chlorophyta</taxon>
        <taxon>core chlorophytes</taxon>
        <taxon>Trebouxiophyceae</taxon>
        <taxon>Trebouxiophyceae incertae sedis</taxon>
        <taxon>Elliptochloris clade</taxon>
        <taxon>Elliptochloris</taxon>
    </lineage>
</organism>
<sequence length="221" mass="23551">MITHPRVRRRAHTGAGRMQRAAAAGYKAGAPAGGGHHAEGDEGPVIAKRVADDRSTSAEAPPPAEHCIVVKQASCGGGRLLPPVGAMRYWCHSLLAAAGGGPHGVSSMEPIEVELRLPHQLQAAVGQCRLTTRWHRQGMGARLSWRLWLRYRTVVYAAGQPALPPWGSGMCVMEYAPRVAAALAEHCVAAAWAARLRQALLEALLAMGLLRTLELDSITLS</sequence>
<protein>
    <submittedName>
        <fullName evidence="2">Uncharacterized protein</fullName>
    </submittedName>
</protein>